<gene>
    <name evidence="1" type="ORF">OK344_00135</name>
</gene>
<keyword evidence="2" id="KW-1185">Reference proteome</keyword>
<sequence>MNEKLLQYLWNFKIFKSFDFKDVEGNPLEILDFGKWNFDSGPDFLLGKIRFRDLLLAGNIELHVKSSDYIFHQHSGNPEFENLILHAVFYHDVEVEELQNRNIPTLELKNYIDETVLWKYESLLKQNQFIACENLFSPTFIPFNFTEEILIKKLDEKSIVIEEALRLNKNNYEAVLFHQLAYAFGLKINAENFKQLAESLDFSVVNKIRQNQTQLEALFFGACGWLAKPEDEQMKIWKREFDFLTVKYQLPKLKITPKFSKLRPPNFPTVRLSQLASLYYLNQNLFSKLILVKNSDIKSIFNSAKASEYWDNRFNFGKISPVVCEKFLTEEFINLILINTVLPFKYTYHKNADEHISDEILDFYRAMNPEKNTTTENWKSLNVKMNNALESQAFIYHYKNFCEKKNCLNCSIGYQLLGVKNP</sequence>
<name>A0ABT3JIK2_9FLAO</name>
<evidence type="ECO:0000313" key="1">
    <source>
        <dbReference type="EMBL" id="MCW4450617.1"/>
    </source>
</evidence>
<organism evidence="1 2">
    <name type="scientific">Kaistella yananensis</name>
    <dbReference type="NCBI Taxonomy" id="2989820"/>
    <lineage>
        <taxon>Bacteria</taxon>
        <taxon>Pseudomonadati</taxon>
        <taxon>Bacteroidota</taxon>
        <taxon>Flavobacteriia</taxon>
        <taxon>Flavobacteriales</taxon>
        <taxon>Weeksellaceae</taxon>
        <taxon>Chryseobacterium group</taxon>
        <taxon>Kaistella</taxon>
    </lineage>
</organism>
<accession>A0ABT3JIK2</accession>
<proteinExistence type="predicted"/>
<dbReference type="Pfam" id="PF11013">
    <property type="entry name" value="DUF2851"/>
    <property type="match status" value="1"/>
</dbReference>
<reference evidence="1 2" key="1">
    <citation type="submission" date="2022-10" db="EMBL/GenBank/DDBJ databases">
        <title>Kaistella sp. BT-6-1-3.</title>
        <authorList>
            <person name="Ai J."/>
            <person name="Deng Z."/>
        </authorList>
    </citation>
    <scope>NUCLEOTIDE SEQUENCE [LARGE SCALE GENOMIC DNA]</scope>
    <source>
        <strain evidence="1 2">BT6-1-3</strain>
    </source>
</reference>
<comment type="caution">
    <text evidence="1">The sequence shown here is derived from an EMBL/GenBank/DDBJ whole genome shotgun (WGS) entry which is preliminary data.</text>
</comment>
<protein>
    <submittedName>
        <fullName evidence="1">DUF2851 family protein</fullName>
    </submittedName>
</protein>
<evidence type="ECO:0000313" key="2">
    <source>
        <dbReference type="Proteomes" id="UP001209107"/>
    </source>
</evidence>
<dbReference type="Proteomes" id="UP001209107">
    <property type="component" value="Unassembled WGS sequence"/>
</dbReference>
<dbReference type="EMBL" id="JAPCHZ010000001">
    <property type="protein sequence ID" value="MCW4450617.1"/>
    <property type="molecule type" value="Genomic_DNA"/>
</dbReference>
<dbReference type="RefSeq" id="WP_265142889.1">
    <property type="nucleotide sequence ID" value="NZ_JAPCHZ010000001.1"/>
</dbReference>
<dbReference type="InterPro" id="IPR021272">
    <property type="entry name" value="DUF2851"/>
</dbReference>